<dbReference type="RefSeq" id="WP_140019701.1">
    <property type="nucleotide sequence ID" value="NZ_JACIEX010000002.1"/>
</dbReference>
<keyword evidence="1" id="KW-1133">Transmembrane helix</keyword>
<reference evidence="3" key="2">
    <citation type="submission" date="2019-06" db="EMBL/GenBank/DDBJ databases">
        <authorList>
            <person name="Hu M."/>
        </authorList>
    </citation>
    <scope>NUCLEOTIDE SEQUENCE</scope>
    <source>
        <strain evidence="3">08RB2639</strain>
    </source>
</reference>
<dbReference type="Proteomes" id="UP000313390">
    <property type="component" value="Unassembled WGS sequence"/>
</dbReference>
<reference evidence="2 5" key="3">
    <citation type="submission" date="2020-08" db="EMBL/GenBank/DDBJ databases">
        <title>Genomic Encyclopedia of Type Strains, Phase IV (KMG-IV): sequencing the most valuable type-strain genomes for metagenomic binning, comparative biology and taxonomic classification.</title>
        <authorList>
            <person name="Goeker M."/>
        </authorList>
    </citation>
    <scope>NUCLEOTIDE SEQUENCE [LARGE SCALE GENOMIC DNA]</scope>
    <source>
        <strain evidence="2 5">DSM 23868</strain>
    </source>
</reference>
<feature type="transmembrane region" description="Helical" evidence="1">
    <location>
        <begin position="131"/>
        <end position="150"/>
    </location>
</feature>
<evidence type="ECO:0000313" key="5">
    <source>
        <dbReference type="Proteomes" id="UP000553980"/>
    </source>
</evidence>
<feature type="transmembrane region" description="Helical" evidence="1">
    <location>
        <begin position="100"/>
        <end position="119"/>
    </location>
</feature>
<name>A0A5C5CT16_9HYPH</name>
<dbReference type="Pfam" id="PF03729">
    <property type="entry name" value="DUF308"/>
    <property type="match status" value="1"/>
</dbReference>
<dbReference type="OrthoDB" id="9815400at2"/>
<dbReference type="AlphaFoldDB" id="A0A5C5CT16"/>
<proteinExistence type="predicted"/>
<sequence length="186" mass="20277">MDVQQLQRLERKTVEERKWKGFLGLGVFLIAGGVLCLFLPVFSEFAASTMFGLVLVAIGVVKIIQSLWVKSWAGFVWQELSGAVELVGGIMIYLNPLKGALAITLLIAIVVFVHGFLQLALSWKIRPASGWWWFTLSGLIAWTASLALVLKWPLFTYDLPSGSIAGIALLIAGVAYIGIALSTRNA</sequence>
<evidence type="ECO:0000313" key="2">
    <source>
        <dbReference type="EMBL" id="MBB4092767.1"/>
    </source>
</evidence>
<dbReference type="Proteomes" id="UP000553980">
    <property type="component" value="Unassembled WGS sequence"/>
</dbReference>
<protein>
    <submittedName>
        <fullName evidence="3">HdeD family acid-resistance protein</fullName>
    </submittedName>
    <submittedName>
        <fullName evidence="2">Uncharacterized membrane protein HdeD (DUF308 family)</fullName>
    </submittedName>
</protein>
<feature type="transmembrane region" description="Helical" evidence="1">
    <location>
        <begin position="48"/>
        <end position="68"/>
    </location>
</feature>
<reference evidence="3 4" key="1">
    <citation type="journal article" date="2011" name="Int. J. Syst. Evol. Microbiol.">
        <title>Ochrobactrum pecoris sp. nov., isolated from farm animals.</title>
        <authorList>
            <person name="Kampfer P."/>
            <person name="Huber B."/>
            <person name="Busse H.J."/>
            <person name="Scholz H.C."/>
            <person name="Tomaso H."/>
            <person name="Hotzel H."/>
            <person name="Melzer F."/>
        </authorList>
    </citation>
    <scope>NUCLEOTIDE SEQUENCE [LARGE SCALE GENOMIC DNA]</scope>
    <source>
        <strain evidence="3 4">08RB2639</strain>
    </source>
</reference>
<keyword evidence="5" id="KW-1185">Reference proteome</keyword>
<evidence type="ECO:0000256" key="1">
    <source>
        <dbReference type="SAM" id="Phobius"/>
    </source>
</evidence>
<keyword evidence="1" id="KW-0812">Transmembrane</keyword>
<feature type="transmembrane region" description="Helical" evidence="1">
    <location>
        <begin position="162"/>
        <end position="181"/>
    </location>
</feature>
<organism evidence="3 4">
    <name type="scientific">Brucella pecoris</name>
    <dbReference type="NCBI Taxonomy" id="867683"/>
    <lineage>
        <taxon>Bacteria</taxon>
        <taxon>Pseudomonadati</taxon>
        <taxon>Pseudomonadota</taxon>
        <taxon>Alphaproteobacteria</taxon>
        <taxon>Hyphomicrobiales</taxon>
        <taxon>Brucellaceae</taxon>
        <taxon>Brucella/Ochrobactrum group</taxon>
        <taxon>Brucella</taxon>
    </lineage>
</organism>
<feature type="transmembrane region" description="Helical" evidence="1">
    <location>
        <begin position="75"/>
        <end position="94"/>
    </location>
</feature>
<comment type="caution">
    <text evidence="3">The sequence shown here is derived from an EMBL/GenBank/DDBJ whole genome shotgun (WGS) entry which is preliminary data.</text>
</comment>
<gene>
    <name evidence="3" type="ORF">FIB18_04975</name>
    <name evidence="2" type="ORF">GGQ79_001252</name>
</gene>
<dbReference type="InterPro" id="IPR052712">
    <property type="entry name" value="Acid_resist_chaperone_HdeD"/>
</dbReference>
<dbReference type="GO" id="GO:0005886">
    <property type="term" value="C:plasma membrane"/>
    <property type="evidence" value="ECO:0007669"/>
    <property type="project" value="TreeGrafter"/>
</dbReference>
<evidence type="ECO:0000313" key="4">
    <source>
        <dbReference type="Proteomes" id="UP000313390"/>
    </source>
</evidence>
<dbReference type="EMBL" id="JACIEX010000002">
    <property type="protein sequence ID" value="MBB4092767.1"/>
    <property type="molecule type" value="Genomic_DNA"/>
</dbReference>
<dbReference type="InterPro" id="IPR005325">
    <property type="entry name" value="DUF308_memb"/>
</dbReference>
<evidence type="ECO:0000313" key="3">
    <source>
        <dbReference type="EMBL" id="TNV14579.1"/>
    </source>
</evidence>
<dbReference type="PANTHER" id="PTHR34989:SF1">
    <property type="entry name" value="PROTEIN HDED"/>
    <property type="match status" value="1"/>
</dbReference>
<dbReference type="PANTHER" id="PTHR34989">
    <property type="entry name" value="PROTEIN HDED"/>
    <property type="match status" value="1"/>
</dbReference>
<dbReference type="EMBL" id="VEWK01000002">
    <property type="protein sequence ID" value="TNV14579.1"/>
    <property type="molecule type" value="Genomic_DNA"/>
</dbReference>
<keyword evidence="1" id="KW-0472">Membrane</keyword>
<feature type="transmembrane region" description="Helical" evidence="1">
    <location>
        <begin position="21"/>
        <end position="42"/>
    </location>
</feature>
<accession>A0A5C5CT16</accession>